<gene>
    <name evidence="1" type="ORF">POLS_LOCUS9438</name>
</gene>
<dbReference type="OrthoDB" id="4307606at2759"/>
<accession>A0A9W4ICX9</accession>
<evidence type="ECO:0000313" key="2">
    <source>
        <dbReference type="Proteomes" id="UP001153618"/>
    </source>
</evidence>
<reference evidence="1" key="1">
    <citation type="submission" date="2021-07" db="EMBL/GenBank/DDBJ databases">
        <authorList>
            <person name="Branca A.L. A."/>
        </authorList>
    </citation>
    <scope>NUCLEOTIDE SEQUENCE</scope>
</reference>
<protein>
    <submittedName>
        <fullName evidence="1">Uncharacterized protein</fullName>
    </submittedName>
</protein>
<dbReference type="Proteomes" id="UP001153618">
    <property type="component" value="Unassembled WGS sequence"/>
</dbReference>
<organism evidence="1 2">
    <name type="scientific">Penicillium olsonii</name>
    <dbReference type="NCBI Taxonomy" id="99116"/>
    <lineage>
        <taxon>Eukaryota</taxon>
        <taxon>Fungi</taxon>
        <taxon>Dikarya</taxon>
        <taxon>Ascomycota</taxon>
        <taxon>Pezizomycotina</taxon>
        <taxon>Eurotiomycetes</taxon>
        <taxon>Eurotiomycetidae</taxon>
        <taxon>Eurotiales</taxon>
        <taxon>Aspergillaceae</taxon>
        <taxon>Penicillium</taxon>
    </lineage>
</organism>
<dbReference type="AlphaFoldDB" id="A0A9W4ICX9"/>
<proteinExistence type="predicted"/>
<keyword evidence="2" id="KW-1185">Reference proteome</keyword>
<dbReference type="EMBL" id="CAJVOS010000093">
    <property type="protein sequence ID" value="CAG8279621.1"/>
    <property type="molecule type" value="Genomic_DNA"/>
</dbReference>
<name>A0A9W4ICX9_PENOL</name>
<evidence type="ECO:0000313" key="1">
    <source>
        <dbReference type="EMBL" id="CAG8279621.1"/>
    </source>
</evidence>
<comment type="caution">
    <text evidence="1">The sequence shown here is derived from an EMBL/GenBank/DDBJ whole genome shotgun (WGS) entry which is preliminary data.</text>
</comment>
<sequence length="221" mass="25509">MIHSSQSPMSRFRQARENLIALLDQQATFLRHDLEARQYVIPCLRRQIPQYIDIVVTIATTISNQSRNSPYALLRCNLYGNTMSPTYMYNPCHSVYVTRFKKERAELRDQLRINAQALRACPQVDEEGLVASRWVSEALRGLVPSVYSLRDAAVDMDVKTRGNPFVLAKPYAFYSYDVPPRCVDIVGCLLHWADMLVNRDGRRTDSIVVEEIEYLLARMEF</sequence>